<accession>A0A7W5HA34</accession>
<gene>
    <name evidence="2" type="ORF">FHS27_006593</name>
</gene>
<dbReference type="AlphaFoldDB" id="A0A7W5HA34"/>
<proteinExistence type="predicted"/>
<dbReference type="InterPro" id="IPR037883">
    <property type="entry name" value="Knr4/Smi1-like_sf"/>
</dbReference>
<name>A0A7W5HA34_9BACT</name>
<protein>
    <recommendedName>
        <fullName evidence="1">Knr4/Smi1-like domain-containing protein</fullName>
    </recommendedName>
</protein>
<evidence type="ECO:0000259" key="1">
    <source>
        <dbReference type="Pfam" id="PF09346"/>
    </source>
</evidence>
<reference evidence="2 3" key="1">
    <citation type="submission" date="2020-08" db="EMBL/GenBank/DDBJ databases">
        <title>Genomic Encyclopedia of Type Strains, Phase III (KMG-III): the genomes of soil and plant-associated and newly described type strains.</title>
        <authorList>
            <person name="Whitman W."/>
        </authorList>
    </citation>
    <scope>NUCLEOTIDE SEQUENCE [LARGE SCALE GENOMIC DNA]</scope>
    <source>
        <strain evidence="2 3">CECT 8075</strain>
    </source>
</reference>
<dbReference type="Pfam" id="PF09346">
    <property type="entry name" value="SMI1_KNR4"/>
    <property type="match status" value="1"/>
</dbReference>
<evidence type="ECO:0000313" key="2">
    <source>
        <dbReference type="EMBL" id="MBB3210745.1"/>
    </source>
</evidence>
<sequence length="135" mass="14941">MTESDIASIEDETGLVLPAAYRNTLLNYPQPLIDAGDEHGQGPENYELYNNLKPLRIANCYESEYDDHCPDSFFFIGDNGCGEAFAIDTSDDSCPVYVFSPHVGEFEGTEDGKPGLLCATIGEYVERVKRGYKRG</sequence>
<dbReference type="Proteomes" id="UP000536179">
    <property type="component" value="Unassembled WGS sequence"/>
</dbReference>
<comment type="caution">
    <text evidence="2">The sequence shown here is derived from an EMBL/GenBank/DDBJ whole genome shotgun (WGS) entry which is preliminary data.</text>
</comment>
<dbReference type="InterPro" id="IPR018958">
    <property type="entry name" value="Knr4/Smi1-like_dom"/>
</dbReference>
<dbReference type="Gene3D" id="3.40.1580.10">
    <property type="entry name" value="SMI1/KNR4-like"/>
    <property type="match status" value="1"/>
</dbReference>
<organism evidence="2 3">
    <name type="scientific">Aporhodopirellula rubra</name>
    <dbReference type="NCBI Taxonomy" id="980271"/>
    <lineage>
        <taxon>Bacteria</taxon>
        <taxon>Pseudomonadati</taxon>
        <taxon>Planctomycetota</taxon>
        <taxon>Planctomycetia</taxon>
        <taxon>Pirellulales</taxon>
        <taxon>Pirellulaceae</taxon>
        <taxon>Aporhodopirellula</taxon>
    </lineage>
</organism>
<evidence type="ECO:0000313" key="3">
    <source>
        <dbReference type="Proteomes" id="UP000536179"/>
    </source>
</evidence>
<keyword evidence="3" id="KW-1185">Reference proteome</keyword>
<feature type="domain" description="Knr4/Smi1-like" evidence="1">
    <location>
        <begin position="2"/>
        <end position="126"/>
    </location>
</feature>
<dbReference type="EMBL" id="JACHXU010000064">
    <property type="protein sequence ID" value="MBB3210745.1"/>
    <property type="molecule type" value="Genomic_DNA"/>
</dbReference>
<dbReference type="SUPFAM" id="SSF160631">
    <property type="entry name" value="SMI1/KNR4-like"/>
    <property type="match status" value="1"/>
</dbReference>